<evidence type="ECO:0000313" key="2">
    <source>
        <dbReference type="EMBL" id="WAW08960.1"/>
    </source>
</evidence>
<feature type="signal peptide" evidence="1">
    <location>
        <begin position="1"/>
        <end position="19"/>
    </location>
</feature>
<evidence type="ECO:0000313" key="3">
    <source>
        <dbReference type="Proteomes" id="UP001156215"/>
    </source>
</evidence>
<evidence type="ECO:0000256" key="1">
    <source>
        <dbReference type="SAM" id="SignalP"/>
    </source>
</evidence>
<dbReference type="PROSITE" id="PS51257">
    <property type="entry name" value="PROKAR_LIPOPROTEIN"/>
    <property type="match status" value="1"/>
</dbReference>
<keyword evidence="1" id="KW-0732">Signal</keyword>
<name>A0A9E9LSS8_9BURK</name>
<gene>
    <name evidence="2" type="ORF">NB640_06580</name>
</gene>
<proteinExistence type="predicted"/>
<sequence length="195" mass="21989">MKKLMAVFAVIVLSGCATTTESYEPPKEYPVESVRIFNASFDTVWKRLVKNLSKDFFVINNIEKSSHIINVSFSSDRPSDYVDCGTYTITTTGFDPFTYKAESSSTYDDWGGTAVQRTRLEGRVNIYVAPEKNKTEVTVSVKYVLPIDISVTHRNKLFKETQTYSFSSKQKYSGNDAICYSKGVIERSILDMAGK</sequence>
<dbReference type="RefSeq" id="WP_269307952.1">
    <property type="nucleotide sequence ID" value="NZ_CP098242.1"/>
</dbReference>
<dbReference type="KEGG" id="ovb:NB640_06580"/>
<dbReference type="AlphaFoldDB" id="A0A9E9LSS8"/>
<protein>
    <recommendedName>
        <fullName evidence="4">Lipoprotein</fullName>
    </recommendedName>
</protein>
<evidence type="ECO:0008006" key="4">
    <source>
        <dbReference type="Google" id="ProtNLM"/>
    </source>
</evidence>
<dbReference type="EMBL" id="CP098242">
    <property type="protein sequence ID" value="WAW08960.1"/>
    <property type="molecule type" value="Genomic_DNA"/>
</dbReference>
<dbReference type="Proteomes" id="UP001156215">
    <property type="component" value="Chromosome"/>
</dbReference>
<keyword evidence="3" id="KW-1185">Reference proteome</keyword>
<accession>A0A9E9LSS8</accession>
<feature type="chain" id="PRO_5039570120" description="Lipoprotein" evidence="1">
    <location>
        <begin position="20"/>
        <end position="195"/>
    </location>
</feature>
<reference evidence="2" key="1">
    <citation type="journal article" date="2022" name="Front. Microbiol.">
        <title>New perspectives on an old grouping: The genomic and phenotypic variability of Oxalobacter formigenes and the implications for calcium oxalate stone prevention.</title>
        <authorList>
            <person name="Chmiel J.A."/>
            <person name="Carr C."/>
            <person name="Stuivenberg G.A."/>
            <person name="Venema R."/>
            <person name="Chanyi R.M."/>
            <person name="Al K.F."/>
            <person name="Giguere D."/>
            <person name="Say H."/>
            <person name="Akouris P.P."/>
            <person name="Dominguez Romero S.A."/>
            <person name="Kwong A."/>
            <person name="Tai V."/>
            <person name="Koval S.F."/>
            <person name="Razvi H."/>
            <person name="Bjazevic J."/>
            <person name="Burton J.P."/>
        </authorList>
    </citation>
    <scope>NUCLEOTIDE SEQUENCE</scope>
    <source>
        <strain evidence="2">WoOx3</strain>
    </source>
</reference>
<organism evidence="2 3">
    <name type="scientific">Oxalobacter vibrioformis</name>
    <dbReference type="NCBI Taxonomy" id="933080"/>
    <lineage>
        <taxon>Bacteria</taxon>
        <taxon>Pseudomonadati</taxon>
        <taxon>Pseudomonadota</taxon>
        <taxon>Betaproteobacteria</taxon>
        <taxon>Burkholderiales</taxon>
        <taxon>Oxalobacteraceae</taxon>
        <taxon>Oxalobacter</taxon>
    </lineage>
</organism>